<keyword evidence="3" id="KW-1185">Reference proteome</keyword>
<organism evidence="2 3">
    <name type="scientific">Aulographum hederae CBS 113979</name>
    <dbReference type="NCBI Taxonomy" id="1176131"/>
    <lineage>
        <taxon>Eukaryota</taxon>
        <taxon>Fungi</taxon>
        <taxon>Dikarya</taxon>
        <taxon>Ascomycota</taxon>
        <taxon>Pezizomycotina</taxon>
        <taxon>Dothideomycetes</taxon>
        <taxon>Pleosporomycetidae</taxon>
        <taxon>Aulographales</taxon>
        <taxon>Aulographaceae</taxon>
    </lineage>
</organism>
<protein>
    <submittedName>
        <fullName evidence="2">Uncharacterized protein</fullName>
    </submittedName>
</protein>
<gene>
    <name evidence="2" type="ORF">K402DRAFT_305959</name>
</gene>
<dbReference type="InterPro" id="IPR021460">
    <property type="entry name" value="DUF3112"/>
</dbReference>
<feature type="transmembrane region" description="Helical" evidence="1">
    <location>
        <begin position="245"/>
        <end position="264"/>
    </location>
</feature>
<dbReference type="AlphaFoldDB" id="A0A6G1GVT7"/>
<dbReference type="PANTHER" id="PTHR35184">
    <property type="entry name" value="YALI0C10208P"/>
    <property type="match status" value="1"/>
</dbReference>
<dbReference type="Pfam" id="PF11309">
    <property type="entry name" value="DUF3112"/>
    <property type="match status" value="1"/>
</dbReference>
<feature type="transmembrane region" description="Helical" evidence="1">
    <location>
        <begin position="209"/>
        <end position="230"/>
    </location>
</feature>
<keyword evidence="1" id="KW-0812">Transmembrane</keyword>
<feature type="transmembrane region" description="Helical" evidence="1">
    <location>
        <begin position="85"/>
        <end position="106"/>
    </location>
</feature>
<feature type="non-terminal residue" evidence="2">
    <location>
        <position position="1"/>
    </location>
</feature>
<feature type="non-terminal residue" evidence="2">
    <location>
        <position position="321"/>
    </location>
</feature>
<evidence type="ECO:0000256" key="1">
    <source>
        <dbReference type="SAM" id="Phobius"/>
    </source>
</evidence>
<keyword evidence="1" id="KW-1133">Transmembrane helix</keyword>
<evidence type="ECO:0000313" key="3">
    <source>
        <dbReference type="Proteomes" id="UP000800041"/>
    </source>
</evidence>
<feature type="transmembrane region" description="Helical" evidence="1">
    <location>
        <begin position="171"/>
        <end position="189"/>
    </location>
</feature>
<dbReference type="PANTHER" id="PTHR35184:SF1">
    <property type="entry name" value="INTEGRAL MEMBRANE PROTEIN"/>
    <property type="match status" value="1"/>
</dbReference>
<dbReference type="Proteomes" id="UP000800041">
    <property type="component" value="Unassembled WGS sequence"/>
</dbReference>
<feature type="transmembrane region" description="Helical" evidence="1">
    <location>
        <begin position="126"/>
        <end position="151"/>
    </location>
</feature>
<dbReference type="OrthoDB" id="3357002at2759"/>
<reference evidence="2" key="1">
    <citation type="journal article" date="2020" name="Stud. Mycol.">
        <title>101 Dothideomycetes genomes: a test case for predicting lifestyles and emergence of pathogens.</title>
        <authorList>
            <person name="Haridas S."/>
            <person name="Albert R."/>
            <person name="Binder M."/>
            <person name="Bloem J."/>
            <person name="Labutti K."/>
            <person name="Salamov A."/>
            <person name="Andreopoulos B."/>
            <person name="Baker S."/>
            <person name="Barry K."/>
            <person name="Bills G."/>
            <person name="Bluhm B."/>
            <person name="Cannon C."/>
            <person name="Castanera R."/>
            <person name="Culley D."/>
            <person name="Daum C."/>
            <person name="Ezra D."/>
            <person name="Gonzalez J."/>
            <person name="Henrissat B."/>
            <person name="Kuo A."/>
            <person name="Liang C."/>
            <person name="Lipzen A."/>
            <person name="Lutzoni F."/>
            <person name="Magnuson J."/>
            <person name="Mondo S."/>
            <person name="Nolan M."/>
            <person name="Ohm R."/>
            <person name="Pangilinan J."/>
            <person name="Park H.-J."/>
            <person name="Ramirez L."/>
            <person name="Alfaro M."/>
            <person name="Sun H."/>
            <person name="Tritt A."/>
            <person name="Yoshinaga Y."/>
            <person name="Zwiers L.-H."/>
            <person name="Turgeon B."/>
            <person name="Goodwin S."/>
            <person name="Spatafora J."/>
            <person name="Crous P."/>
            <person name="Grigoriev I."/>
        </authorList>
    </citation>
    <scope>NUCLEOTIDE SEQUENCE</scope>
    <source>
        <strain evidence="2">CBS 113979</strain>
    </source>
</reference>
<evidence type="ECO:0000313" key="2">
    <source>
        <dbReference type="EMBL" id="KAF1984922.1"/>
    </source>
</evidence>
<feature type="transmembrane region" description="Helical" evidence="1">
    <location>
        <begin position="21"/>
        <end position="41"/>
    </location>
</feature>
<keyword evidence="1" id="KW-0472">Membrane</keyword>
<proteinExistence type="predicted"/>
<sequence>GPPYPPSGAALGGTPTIPVDVPITSVFLLLFILGAGMHMGIFQFNKKKAHKFLMTLLVFGFCMCRIVTMALRISWATEPRNIKLGIAAMIFVQAGTVLLFVVNMIFAQRIIRAQHPTVGWSKAFDVFCRLIIVVIVLTLIALITVTVLSFYTLDTYTRHVAHVVQVYGSTYYAAIAALPIPMVILGLVVPRRIRTEKFGKGRFRTKIGVLLASSILLSIGAIWRCVTTWLDPTLADDPWYMGKAPFYTCNFTVEFLVVLLFAAVRVDRRFHVPNGAKGRGSYHTLPGANGEFPKNMDWKQHELARKPSVLRIFSEEELFDD</sequence>
<name>A0A6G1GVT7_9PEZI</name>
<accession>A0A6G1GVT7</accession>
<feature type="transmembrane region" description="Helical" evidence="1">
    <location>
        <begin position="53"/>
        <end position="73"/>
    </location>
</feature>
<dbReference type="EMBL" id="ML977165">
    <property type="protein sequence ID" value="KAF1984922.1"/>
    <property type="molecule type" value="Genomic_DNA"/>
</dbReference>